<dbReference type="NCBIfam" id="TIGR01488">
    <property type="entry name" value="HAD-SF-IB"/>
    <property type="match status" value="1"/>
</dbReference>
<evidence type="ECO:0000313" key="5">
    <source>
        <dbReference type="EMBL" id="ACL69882.1"/>
    </source>
</evidence>
<keyword evidence="3 5" id="KW-0378">Hydrolase</keyword>
<dbReference type="Proteomes" id="UP000000719">
    <property type="component" value="Chromosome"/>
</dbReference>
<dbReference type="EC" id="3.1.3.3" evidence="5"/>
<dbReference type="PANTHER" id="PTHR43344:SF13">
    <property type="entry name" value="PHOSPHATASE RV3661-RELATED"/>
    <property type="match status" value="1"/>
</dbReference>
<dbReference type="RefSeq" id="WP_012636067.1">
    <property type="nucleotide sequence ID" value="NC_011899.1"/>
</dbReference>
<organism evidence="5 6">
    <name type="scientific">Halothermothrix orenii (strain H 168 / OCM 544 / DSM 9562)</name>
    <dbReference type="NCBI Taxonomy" id="373903"/>
    <lineage>
        <taxon>Bacteria</taxon>
        <taxon>Bacillati</taxon>
        <taxon>Bacillota</taxon>
        <taxon>Clostridia</taxon>
        <taxon>Halanaerobiales</taxon>
        <taxon>Halothermotrichaceae</taxon>
        <taxon>Halothermothrix</taxon>
    </lineage>
</organism>
<dbReference type="HOGENOM" id="CLU_052657_1_2_9"/>
<comment type="similarity">
    <text evidence="1">Belongs to the HAD-like hydrolase superfamily. SerB family.</text>
</comment>
<dbReference type="InterPro" id="IPR036412">
    <property type="entry name" value="HAD-like_sf"/>
</dbReference>
<dbReference type="KEGG" id="hor:Hore_11300"/>
<dbReference type="InterPro" id="IPR050582">
    <property type="entry name" value="HAD-like_SerB"/>
</dbReference>
<evidence type="ECO:0000313" key="6">
    <source>
        <dbReference type="Proteomes" id="UP000000719"/>
    </source>
</evidence>
<reference evidence="5 6" key="1">
    <citation type="journal article" date="2009" name="PLoS ONE">
        <title>Genome analysis of the anaerobic thermohalophilic bacterium Halothermothrix orenii.</title>
        <authorList>
            <person name="Mavromatis K."/>
            <person name="Ivanova N."/>
            <person name="Anderson I."/>
            <person name="Lykidis A."/>
            <person name="Hooper S.D."/>
            <person name="Sun H."/>
            <person name="Kunin V."/>
            <person name="Lapidus A."/>
            <person name="Hugenholtz P."/>
            <person name="Patel B."/>
            <person name="Kyrpides N.C."/>
        </authorList>
    </citation>
    <scope>NUCLEOTIDE SEQUENCE [LARGE SCALE GENOMIC DNA]</scope>
    <source>
        <strain evidence="6">H 168 / OCM 544 / DSM 9562</strain>
    </source>
</reference>
<dbReference type="STRING" id="373903.Hore_11300"/>
<dbReference type="EMBL" id="CP001098">
    <property type="protein sequence ID" value="ACL69882.1"/>
    <property type="molecule type" value="Genomic_DNA"/>
</dbReference>
<evidence type="ECO:0000256" key="1">
    <source>
        <dbReference type="ARBA" id="ARBA00009184"/>
    </source>
</evidence>
<keyword evidence="2" id="KW-0479">Metal-binding</keyword>
<protein>
    <submittedName>
        <fullName evidence="5">Phosphoserine phosphatase</fullName>
        <ecNumber evidence="5">3.1.3.3</ecNumber>
    </submittedName>
</protein>
<gene>
    <name evidence="5" type="ordered locus">Hore_11300</name>
</gene>
<sequence length="225" mass="26076">MKLAIFDFNGTIFPKETMPFILNQWYKNKYSKYKLLKVFVPLIPLYLKYKMGLTSNLSKEEMEIEAVRGVSKIFTGMSKEEINNFFNRAVISAKKFFNKPVVMEITECKKKGYHTVLLSGAYKPFLREVGELLNIDTVIGSQFLYKDNCLNMISREGIISGSNKLDKLQSFFKEHKIDWENSKAYADSYHDLQLLKSVGKPVAVDPDFELEKVAKSNNWRIIHCN</sequence>
<accession>B8CX63</accession>
<dbReference type="Pfam" id="PF12710">
    <property type="entry name" value="HAD"/>
    <property type="match status" value="1"/>
</dbReference>
<dbReference type="AlphaFoldDB" id="B8CX63"/>
<evidence type="ECO:0000256" key="4">
    <source>
        <dbReference type="ARBA" id="ARBA00022842"/>
    </source>
</evidence>
<keyword evidence="4" id="KW-0460">Magnesium</keyword>
<dbReference type="GO" id="GO:0016787">
    <property type="term" value="F:hydrolase activity"/>
    <property type="evidence" value="ECO:0007669"/>
    <property type="project" value="UniProtKB-KW"/>
</dbReference>
<dbReference type="eggNOG" id="COG0560">
    <property type="taxonomic scope" value="Bacteria"/>
</dbReference>
<dbReference type="PANTHER" id="PTHR43344">
    <property type="entry name" value="PHOSPHOSERINE PHOSPHATASE"/>
    <property type="match status" value="1"/>
</dbReference>
<evidence type="ECO:0000256" key="3">
    <source>
        <dbReference type="ARBA" id="ARBA00022801"/>
    </source>
</evidence>
<proteinExistence type="inferred from homology"/>
<keyword evidence="6" id="KW-1185">Reference proteome</keyword>
<dbReference type="SUPFAM" id="SSF56784">
    <property type="entry name" value="HAD-like"/>
    <property type="match status" value="1"/>
</dbReference>
<dbReference type="InterPro" id="IPR023214">
    <property type="entry name" value="HAD_sf"/>
</dbReference>
<dbReference type="GO" id="GO:0046872">
    <property type="term" value="F:metal ion binding"/>
    <property type="evidence" value="ECO:0007669"/>
    <property type="project" value="UniProtKB-KW"/>
</dbReference>
<dbReference type="OrthoDB" id="9794212at2"/>
<evidence type="ECO:0000256" key="2">
    <source>
        <dbReference type="ARBA" id="ARBA00022723"/>
    </source>
</evidence>
<dbReference type="Gene3D" id="1.20.1440.100">
    <property type="entry name" value="SG protein - dephosphorylation function"/>
    <property type="match status" value="1"/>
</dbReference>
<dbReference type="Gene3D" id="3.40.50.1000">
    <property type="entry name" value="HAD superfamily/HAD-like"/>
    <property type="match status" value="1"/>
</dbReference>
<name>B8CX63_HALOH</name>